<keyword evidence="2" id="KW-0805">Transcription regulation</keyword>
<organism evidence="5 6">
    <name type="scientific">Pantoea cypripedii</name>
    <name type="common">Pectobacterium cypripedii</name>
    <name type="synonym">Erwinia cypripedii</name>
    <dbReference type="NCBI Taxonomy" id="55209"/>
    <lineage>
        <taxon>Bacteria</taxon>
        <taxon>Pseudomonadati</taxon>
        <taxon>Pseudomonadota</taxon>
        <taxon>Gammaproteobacteria</taxon>
        <taxon>Enterobacterales</taxon>
        <taxon>Erwiniaceae</taxon>
        <taxon>Pantoea</taxon>
    </lineage>
</organism>
<sequence>MKILKMNCKFRCLGDGPYAIENEIGHSRIAAGFKGLLPEEASVISCSENDALIIDVCVGRLKKKREDEYPLIFNHYVKDISKSSPGRKLRGAEGMIRIKLMMAEGFVEGCLSMLDIRLEMDNQL</sequence>
<evidence type="ECO:0000313" key="6">
    <source>
        <dbReference type="Proteomes" id="UP000193749"/>
    </source>
</evidence>
<keyword evidence="4" id="KW-0804">Transcription</keyword>
<dbReference type="Pfam" id="PF06530">
    <property type="entry name" value="Phage_antitermQ"/>
    <property type="match status" value="1"/>
</dbReference>
<dbReference type="EMBL" id="MLJI01000003">
    <property type="protein sequence ID" value="ORM87808.1"/>
    <property type="molecule type" value="Genomic_DNA"/>
</dbReference>
<accession>A0A1X1EFT0</accession>
<name>A0A1X1EFT0_PANCY</name>
<evidence type="ECO:0000313" key="5">
    <source>
        <dbReference type="EMBL" id="ORM87808.1"/>
    </source>
</evidence>
<dbReference type="InterPro" id="IPR010534">
    <property type="entry name" value="Phage_933W_GpQ"/>
</dbReference>
<comment type="caution">
    <text evidence="5">The sequence shown here is derived from an EMBL/GenBank/DDBJ whole genome shotgun (WGS) entry which is preliminary data.</text>
</comment>
<comment type="similarity">
    <text evidence="1">Belongs to the phage antitermination Q type 1 family.</text>
</comment>
<dbReference type="AlphaFoldDB" id="A0A1X1EFT0"/>
<proteinExistence type="inferred from homology"/>
<dbReference type="GO" id="GO:0060567">
    <property type="term" value="P:negative regulation of termination of DNA-templated transcription"/>
    <property type="evidence" value="ECO:0007669"/>
    <property type="project" value="InterPro"/>
</dbReference>
<evidence type="ECO:0000256" key="3">
    <source>
        <dbReference type="ARBA" id="ARBA00023125"/>
    </source>
</evidence>
<dbReference type="GO" id="GO:0003677">
    <property type="term" value="F:DNA binding"/>
    <property type="evidence" value="ECO:0007669"/>
    <property type="project" value="UniProtKB-KW"/>
</dbReference>
<keyword evidence="3" id="KW-0238">DNA-binding</keyword>
<protein>
    <submittedName>
        <fullName evidence="5">Antitermination protein Q</fullName>
    </submittedName>
</protein>
<reference evidence="5 6" key="1">
    <citation type="journal article" date="2017" name="Antonie Van Leeuwenhoek">
        <title>Phylogenomic resolution of the bacterial genus Pantoea and its relationship with Erwinia and Tatumella.</title>
        <authorList>
            <person name="Palmer M."/>
            <person name="Steenkamp E.T."/>
            <person name="Coetzee M.P."/>
            <person name="Chan W.Y."/>
            <person name="van Zyl E."/>
            <person name="De Maayer P."/>
            <person name="Coutinho T.A."/>
            <person name="Blom J."/>
            <person name="Smits T.H."/>
            <person name="Duffy B."/>
            <person name="Venter S.N."/>
        </authorList>
    </citation>
    <scope>NUCLEOTIDE SEQUENCE [LARGE SCALE GENOMIC DNA]</scope>
    <source>
        <strain evidence="5 6">LMG 2657</strain>
    </source>
</reference>
<keyword evidence="6" id="KW-1185">Reference proteome</keyword>
<evidence type="ECO:0000256" key="2">
    <source>
        <dbReference type="ARBA" id="ARBA00023015"/>
    </source>
</evidence>
<evidence type="ECO:0000256" key="1">
    <source>
        <dbReference type="ARBA" id="ARBA00010234"/>
    </source>
</evidence>
<gene>
    <name evidence="5" type="ORF">HA50_28120</name>
</gene>
<dbReference type="Proteomes" id="UP000193749">
    <property type="component" value="Unassembled WGS sequence"/>
</dbReference>
<evidence type="ECO:0000256" key="4">
    <source>
        <dbReference type="ARBA" id="ARBA00023163"/>
    </source>
</evidence>